<feature type="region of interest" description="Disordered" evidence="1">
    <location>
        <begin position="47"/>
        <end position="74"/>
    </location>
</feature>
<dbReference type="Proteomes" id="UP000285326">
    <property type="component" value="Unassembled WGS sequence"/>
</dbReference>
<evidence type="ECO:0000313" key="2">
    <source>
        <dbReference type="EMBL" id="RKF80280.1"/>
    </source>
</evidence>
<dbReference type="EMBL" id="MCBS01019507">
    <property type="protein sequence ID" value="RKF80280.1"/>
    <property type="molecule type" value="Genomic_DNA"/>
</dbReference>
<feature type="region of interest" description="Disordered" evidence="1">
    <location>
        <begin position="1"/>
        <end position="31"/>
    </location>
</feature>
<evidence type="ECO:0000313" key="3">
    <source>
        <dbReference type="Proteomes" id="UP000285326"/>
    </source>
</evidence>
<proteinExistence type="predicted"/>
<organism evidence="2 3">
    <name type="scientific">Golovinomyces cichoracearum</name>
    <dbReference type="NCBI Taxonomy" id="62708"/>
    <lineage>
        <taxon>Eukaryota</taxon>
        <taxon>Fungi</taxon>
        <taxon>Dikarya</taxon>
        <taxon>Ascomycota</taxon>
        <taxon>Pezizomycotina</taxon>
        <taxon>Leotiomycetes</taxon>
        <taxon>Erysiphales</taxon>
        <taxon>Erysiphaceae</taxon>
        <taxon>Golovinomyces</taxon>
    </lineage>
</organism>
<gene>
    <name evidence="2" type="ORF">GcM1_195034</name>
</gene>
<dbReference type="AlphaFoldDB" id="A0A420J0F7"/>
<feature type="compositionally biased region" description="Basic and acidic residues" evidence="1">
    <location>
        <begin position="11"/>
        <end position="31"/>
    </location>
</feature>
<sequence>MGKIGCYSTKHTTEEKQKSRDKYMEGRVRDQSTNRRNYSAFLLDCEGHEEDEEEDVEEYEKRSNAGDNTNEDEEQQFFTASFLSDEAFRHRINN</sequence>
<feature type="compositionally biased region" description="Acidic residues" evidence="1">
    <location>
        <begin position="47"/>
        <end position="58"/>
    </location>
</feature>
<protein>
    <submittedName>
        <fullName evidence="2">Uncharacterized protein</fullName>
    </submittedName>
</protein>
<reference evidence="2 3" key="1">
    <citation type="journal article" date="2018" name="BMC Genomics">
        <title>Comparative genome analyses reveal sequence features reflecting distinct modes of host-adaptation between dicot and monocot powdery mildew.</title>
        <authorList>
            <person name="Wu Y."/>
            <person name="Ma X."/>
            <person name="Pan Z."/>
            <person name="Kale S.D."/>
            <person name="Song Y."/>
            <person name="King H."/>
            <person name="Zhang Q."/>
            <person name="Presley C."/>
            <person name="Deng X."/>
            <person name="Wei C.I."/>
            <person name="Xiao S."/>
        </authorList>
    </citation>
    <scope>NUCLEOTIDE SEQUENCE [LARGE SCALE GENOMIC DNA]</scope>
    <source>
        <strain evidence="2">UMSG1</strain>
    </source>
</reference>
<accession>A0A420J0F7</accession>
<name>A0A420J0F7_9PEZI</name>
<evidence type="ECO:0000256" key="1">
    <source>
        <dbReference type="SAM" id="MobiDB-lite"/>
    </source>
</evidence>
<comment type="caution">
    <text evidence="2">The sequence shown here is derived from an EMBL/GenBank/DDBJ whole genome shotgun (WGS) entry which is preliminary data.</text>
</comment>